<accession>A0A9W9ZR67</accession>
<dbReference type="GO" id="GO:0005615">
    <property type="term" value="C:extracellular space"/>
    <property type="evidence" value="ECO:0007669"/>
    <property type="project" value="TreeGrafter"/>
</dbReference>
<reference evidence="4" key="1">
    <citation type="submission" date="2023-01" db="EMBL/GenBank/DDBJ databases">
        <title>Genome assembly of the deep-sea coral Lophelia pertusa.</title>
        <authorList>
            <person name="Herrera S."/>
            <person name="Cordes E."/>
        </authorList>
    </citation>
    <scope>NUCLEOTIDE SEQUENCE</scope>
    <source>
        <strain evidence="4">USNM1676648</strain>
        <tissue evidence="4">Polyp</tissue>
    </source>
</reference>
<gene>
    <name evidence="4" type="ORF">OS493_008531</name>
</gene>
<feature type="domain" description="Menorin-like" evidence="3">
    <location>
        <begin position="174"/>
        <end position="251"/>
    </location>
</feature>
<evidence type="ECO:0000256" key="1">
    <source>
        <dbReference type="ARBA" id="ARBA00044953"/>
    </source>
</evidence>
<feature type="signal peptide" evidence="2">
    <location>
        <begin position="1"/>
        <end position="19"/>
    </location>
</feature>
<feature type="chain" id="PRO_5040880479" description="Menorin-like domain-containing protein" evidence="2">
    <location>
        <begin position="20"/>
        <end position="486"/>
    </location>
</feature>
<proteinExistence type="inferred from homology"/>
<evidence type="ECO:0000256" key="2">
    <source>
        <dbReference type="SAM" id="SignalP"/>
    </source>
</evidence>
<name>A0A9W9ZR67_9CNID</name>
<feature type="domain" description="Menorin-like" evidence="3">
    <location>
        <begin position="43"/>
        <end position="165"/>
    </location>
</feature>
<comment type="similarity">
    <text evidence="1">Belongs to the menorin family.</text>
</comment>
<keyword evidence="5" id="KW-1185">Reference proteome</keyword>
<protein>
    <recommendedName>
        <fullName evidence="3">Menorin-like domain-containing protein</fullName>
    </recommendedName>
</protein>
<organism evidence="4 5">
    <name type="scientific">Desmophyllum pertusum</name>
    <dbReference type="NCBI Taxonomy" id="174260"/>
    <lineage>
        <taxon>Eukaryota</taxon>
        <taxon>Metazoa</taxon>
        <taxon>Cnidaria</taxon>
        <taxon>Anthozoa</taxon>
        <taxon>Hexacorallia</taxon>
        <taxon>Scleractinia</taxon>
        <taxon>Caryophylliina</taxon>
        <taxon>Caryophylliidae</taxon>
        <taxon>Desmophyllum</taxon>
    </lineage>
</organism>
<evidence type="ECO:0000313" key="4">
    <source>
        <dbReference type="EMBL" id="KAJ7386407.1"/>
    </source>
</evidence>
<comment type="caution">
    <text evidence="4">The sequence shown here is derived from an EMBL/GenBank/DDBJ whole genome shotgun (WGS) entry which is preliminary data.</text>
</comment>
<dbReference type="PANTHER" id="PTHR21184:SF6">
    <property type="entry name" value="CONSERVED PLASMA MEMBRANE PROTEIN"/>
    <property type="match status" value="1"/>
</dbReference>
<sequence length="486" mass="53330">MIYVLIAATLGLLYPSVTGEETCKFTHHQDARDDILAFFKLRDALDITWLHAVNSPERLQQGLSGETMMLEADVLMRNNMVNGTPVMAHPPDMDSNLTLASFLRQTTASTKGIKLDFKTIMVVEPSLKMIQNVTSGQEVKNPIWLNADILPGPCYDKVCVPVAPSNSCPSVKVLPMGQLVSQIAQPVTFPVRAILVRRSLKQLHWLLDLSQTFTITIWSSTTDDLDVQDIVALRQSVLDKRRIYYDLPPDQEKAFKDALASNSDGREDGRDFFTWKAARATKHCKDVLVGHNNVMFSGDGGQVISKNVLYKISAKYFQQISGIVSFIDTGGVNNKRSISIKLHVKDITGKVTNSQVVTLVLHSNGIFQLSINDADKKQGSVQSETGVFEFVIWESSSDGKKRSFKCEITAKDSEGDVAFVTLATESEPMGGHMLISAGTQSDAILVQNVETVLGASHTAGAGTAQCFLRISAAIILSVLFHSLLHM</sequence>
<dbReference type="OrthoDB" id="413402at2759"/>
<dbReference type="Proteomes" id="UP001163046">
    <property type="component" value="Unassembled WGS sequence"/>
</dbReference>
<evidence type="ECO:0000259" key="3">
    <source>
        <dbReference type="Pfam" id="PF10223"/>
    </source>
</evidence>
<dbReference type="PANTHER" id="PTHR21184">
    <property type="entry name" value="MENORIN (DENDRITIC BRANCHING PROTEIN)"/>
    <property type="match status" value="1"/>
</dbReference>
<dbReference type="AlphaFoldDB" id="A0A9W9ZR67"/>
<dbReference type="EMBL" id="MU825876">
    <property type="protein sequence ID" value="KAJ7386407.1"/>
    <property type="molecule type" value="Genomic_DNA"/>
</dbReference>
<dbReference type="InterPro" id="IPR019356">
    <property type="entry name" value="Menorin_dom"/>
</dbReference>
<keyword evidence="2" id="KW-0732">Signal</keyword>
<dbReference type="Pfam" id="PF10223">
    <property type="entry name" value="Menorin_N"/>
    <property type="match status" value="2"/>
</dbReference>
<evidence type="ECO:0000313" key="5">
    <source>
        <dbReference type="Proteomes" id="UP001163046"/>
    </source>
</evidence>